<evidence type="ECO:0000256" key="1">
    <source>
        <dbReference type="ARBA" id="ARBA00009254"/>
    </source>
</evidence>
<accession>A0A2U2XDE8</accession>
<evidence type="ECO:0000313" key="7">
    <source>
        <dbReference type="Proteomes" id="UP000245370"/>
    </source>
</evidence>
<dbReference type="InterPro" id="IPR001854">
    <property type="entry name" value="Ribosomal_uL29"/>
</dbReference>
<dbReference type="EMBL" id="QFRJ01000004">
    <property type="protein sequence ID" value="PWH85829.1"/>
    <property type="molecule type" value="Genomic_DNA"/>
</dbReference>
<dbReference type="Gene3D" id="1.10.287.310">
    <property type="match status" value="1"/>
</dbReference>
<evidence type="ECO:0000256" key="3">
    <source>
        <dbReference type="ARBA" id="ARBA00023274"/>
    </source>
</evidence>
<dbReference type="Pfam" id="PF00831">
    <property type="entry name" value="Ribosomal_L29"/>
    <property type="match status" value="1"/>
</dbReference>
<proteinExistence type="inferred from homology"/>
<keyword evidence="7" id="KW-1185">Reference proteome</keyword>
<evidence type="ECO:0000256" key="5">
    <source>
        <dbReference type="HAMAP-Rule" id="MF_00374"/>
    </source>
</evidence>
<dbReference type="PROSITE" id="PS00579">
    <property type="entry name" value="RIBOSOMAL_L29"/>
    <property type="match status" value="1"/>
</dbReference>
<dbReference type="HAMAP" id="MF_00374">
    <property type="entry name" value="Ribosomal_uL29"/>
    <property type="match status" value="1"/>
</dbReference>
<dbReference type="GO" id="GO:1990904">
    <property type="term" value="C:ribonucleoprotein complex"/>
    <property type="evidence" value="ECO:0007669"/>
    <property type="project" value="UniProtKB-KW"/>
</dbReference>
<evidence type="ECO:0000313" key="6">
    <source>
        <dbReference type="EMBL" id="PWH85829.1"/>
    </source>
</evidence>
<reference evidence="6 7" key="1">
    <citation type="submission" date="2018-05" db="EMBL/GenBank/DDBJ databases">
        <title>Brumimicrobium oceani sp. nov., isolated from coastal sediment.</title>
        <authorList>
            <person name="Kou Y."/>
        </authorList>
    </citation>
    <scope>NUCLEOTIDE SEQUENCE [LARGE SCALE GENOMIC DNA]</scope>
    <source>
        <strain evidence="6 7">C305</strain>
    </source>
</reference>
<organism evidence="6 7">
    <name type="scientific">Brumimicrobium oceani</name>
    <dbReference type="NCBI Taxonomy" id="2100725"/>
    <lineage>
        <taxon>Bacteria</taxon>
        <taxon>Pseudomonadati</taxon>
        <taxon>Bacteroidota</taxon>
        <taxon>Flavobacteriia</taxon>
        <taxon>Flavobacteriales</taxon>
        <taxon>Crocinitomicaceae</taxon>
        <taxon>Brumimicrobium</taxon>
    </lineage>
</organism>
<protein>
    <recommendedName>
        <fullName evidence="4 5">Large ribosomal subunit protein uL29</fullName>
    </recommendedName>
</protein>
<dbReference type="InterPro" id="IPR036049">
    <property type="entry name" value="Ribosomal_uL29_sf"/>
</dbReference>
<dbReference type="RefSeq" id="WP_109359106.1">
    <property type="nucleotide sequence ID" value="NZ_QFRJ01000004.1"/>
</dbReference>
<dbReference type="InterPro" id="IPR018254">
    <property type="entry name" value="Ribosomal_uL29_CS"/>
</dbReference>
<comment type="similarity">
    <text evidence="1 5">Belongs to the universal ribosomal protein uL29 family.</text>
</comment>
<gene>
    <name evidence="5" type="primary">rpmC</name>
    <name evidence="6" type="ORF">DIT68_06970</name>
</gene>
<dbReference type="AlphaFoldDB" id="A0A2U2XDE8"/>
<evidence type="ECO:0000256" key="2">
    <source>
        <dbReference type="ARBA" id="ARBA00022980"/>
    </source>
</evidence>
<name>A0A2U2XDE8_9FLAO</name>
<dbReference type="SUPFAM" id="SSF46561">
    <property type="entry name" value="Ribosomal protein L29 (L29p)"/>
    <property type="match status" value="1"/>
</dbReference>
<dbReference type="GO" id="GO:0003735">
    <property type="term" value="F:structural constituent of ribosome"/>
    <property type="evidence" value="ECO:0007669"/>
    <property type="project" value="InterPro"/>
</dbReference>
<dbReference type="OrthoDB" id="5296761at2"/>
<reference evidence="6 7" key="2">
    <citation type="submission" date="2018-05" db="EMBL/GenBank/DDBJ databases">
        <authorList>
            <person name="Lanie J.A."/>
            <person name="Ng W.-L."/>
            <person name="Kazmierczak K.M."/>
            <person name="Andrzejewski T.M."/>
            <person name="Davidsen T.M."/>
            <person name="Wayne K.J."/>
            <person name="Tettelin H."/>
            <person name="Glass J.I."/>
            <person name="Rusch D."/>
            <person name="Podicherti R."/>
            <person name="Tsui H.-C.T."/>
            <person name="Winkler M.E."/>
        </authorList>
    </citation>
    <scope>NUCLEOTIDE SEQUENCE [LARGE SCALE GENOMIC DNA]</scope>
    <source>
        <strain evidence="6 7">C305</strain>
    </source>
</reference>
<keyword evidence="3 5" id="KW-0687">Ribonucleoprotein</keyword>
<dbReference type="Proteomes" id="UP000245370">
    <property type="component" value="Unassembled WGS sequence"/>
</dbReference>
<dbReference type="GO" id="GO:0005840">
    <property type="term" value="C:ribosome"/>
    <property type="evidence" value="ECO:0007669"/>
    <property type="project" value="UniProtKB-KW"/>
</dbReference>
<dbReference type="GO" id="GO:0006412">
    <property type="term" value="P:translation"/>
    <property type="evidence" value="ECO:0007669"/>
    <property type="project" value="UniProtKB-UniRule"/>
</dbReference>
<keyword evidence="2 5" id="KW-0689">Ribosomal protein</keyword>
<evidence type="ECO:0000256" key="4">
    <source>
        <dbReference type="ARBA" id="ARBA00035204"/>
    </source>
</evidence>
<sequence>MKQEEITQLSLSDLKDRLDATTEKIGKITLTHKVSPLENPMQIKSLRKTIARLNTELTKRNKQA</sequence>
<comment type="caution">
    <text evidence="6">The sequence shown here is derived from an EMBL/GenBank/DDBJ whole genome shotgun (WGS) entry which is preliminary data.</text>
</comment>
<dbReference type="NCBIfam" id="TIGR00012">
    <property type="entry name" value="L29"/>
    <property type="match status" value="1"/>
</dbReference>